<comment type="caution">
    <text evidence="10">The sequence shown here is derived from an EMBL/GenBank/DDBJ whole genome shotgun (WGS) entry which is preliminary data.</text>
</comment>
<comment type="similarity">
    <text evidence="2 8">Belongs to the PHP hydrolase family. HisK subfamily.</text>
</comment>
<name>A0A267M9R3_9FIRM</name>
<protein>
    <recommendedName>
        <fullName evidence="3 8">Histidinol-phosphatase</fullName>
        <shortName evidence="8">HolPase</shortName>
        <ecNumber evidence="3 8">3.1.3.15</ecNumber>
    </recommendedName>
</protein>
<dbReference type="GO" id="GO:0005737">
    <property type="term" value="C:cytoplasm"/>
    <property type="evidence" value="ECO:0007669"/>
    <property type="project" value="TreeGrafter"/>
</dbReference>
<dbReference type="EMBL" id="NIBG01000038">
    <property type="protein sequence ID" value="PAB56162.1"/>
    <property type="molecule type" value="Genomic_DNA"/>
</dbReference>
<sequence>MKLIDYHIHSSNSFDCKTSIDEICKKAIDLNMTEICFTDHFNEPIYTPLDVETYVSEVRSAQNKYKDKLIIKCGLEIAEPFRNPDEIKVITDKYDFDFLLGSVHNVENKKLRLYMAKKERLPIYEGYFNEVYKIAKYADVDVLAHFDLMKRYALDYCGNYEFNYFEERIKDILSILVERKIGLEINTSGLRSSLKETFPKVEILKLYKDLGGEIITIGSDSHKSKYLSYGYEEAINLLKSLGFNHIYKFTKRVPEKIKI</sequence>
<keyword evidence="5 8" id="KW-0378">Hydrolase</keyword>
<dbReference type="Proteomes" id="UP000216024">
    <property type="component" value="Unassembled WGS sequence"/>
</dbReference>
<evidence type="ECO:0000256" key="2">
    <source>
        <dbReference type="ARBA" id="ARBA00009152"/>
    </source>
</evidence>
<evidence type="ECO:0000256" key="5">
    <source>
        <dbReference type="ARBA" id="ARBA00022801"/>
    </source>
</evidence>
<dbReference type="AlphaFoldDB" id="A0A267M9R3"/>
<accession>A0A267M9R3</accession>
<dbReference type="GO" id="GO:0000105">
    <property type="term" value="P:L-histidine biosynthetic process"/>
    <property type="evidence" value="ECO:0007669"/>
    <property type="project" value="UniProtKB-UniRule"/>
</dbReference>
<evidence type="ECO:0000313" key="11">
    <source>
        <dbReference type="Proteomes" id="UP000216024"/>
    </source>
</evidence>
<evidence type="ECO:0000313" key="10">
    <source>
        <dbReference type="EMBL" id="PAB56162.1"/>
    </source>
</evidence>
<reference evidence="10 11" key="1">
    <citation type="submission" date="2017-06" db="EMBL/GenBank/DDBJ databases">
        <title>Draft genome sequence of anaerobic fermentative bacterium Anaeromicrobium sediminis DY2726D isolated from West Pacific Ocean sediments.</title>
        <authorList>
            <person name="Zeng X."/>
        </authorList>
    </citation>
    <scope>NUCLEOTIDE SEQUENCE [LARGE SCALE GENOMIC DNA]</scope>
    <source>
        <strain evidence="10 11">DY2726D</strain>
    </source>
</reference>
<evidence type="ECO:0000259" key="9">
    <source>
        <dbReference type="Pfam" id="PF02811"/>
    </source>
</evidence>
<evidence type="ECO:0000256" key="3">
    <source>
        <dbReference type="ARBA" id="ARBA00013085"/>
    </source>
</evidence>
<feature type="domain" description="PHP" evidence="9">
    <location>
        <begin position="5"/>
        <end position="188"/>
    </location>
</feature>
<dbReference type="NCBIfam" id="TIGR01856">
    <property type="entry name" value="hisJ_fam"/>
    <property type="match status" value="1"/>
</dbReference>
<keyword evidence="11" id="KW-1185">Reference proteome</keyword>
<dbReference type="InterPro" id="IPR004013">
    <property type="entry name" value="PHP_dom"/>
</dbReference>
<evidence type="ECO:0000256" key="1">
    <source>
        <dbReference type="ARBA" id="ARBA00004970"/>
    </source>
</evidence>
<dbReference type="UniPathway" id="UPA00031">
    <property type="reaction ID" value="UER00013"/>
</dbReference>
<keyword evidence="4 8" id="KW-0028">Amino-acid biosynthesis</keyword>
<dbReference type="RefSeq" id="WP_095136170.1">
    <property type="nucleotide sequence ID" value="NZ_NIBG01000038.1"/>
</dbReference>
<dbReference type="InterPro" id="IPR010140">
    <property type="entry name" value="Histidinol_P_phosphatase_HisJ"/>
</dbReference>
<evidence type="ECO:0000256" key="4">
    <source>
        <dbReference type="ARBA" id="ARBA00022605"/>
    </source>
</evidence>
<dbReference type="SUPFAM" id="SSF89550">
    <property type="entry name" value="PHP domain-like"/>
    <property type="match status" value="1"/>
</dbReference>
<dbReference type="EC" id="3.1.3.15" evidence="3 8"/>
<dbReference type="Gene3D" id="3.20.20.140">
    <property type="entry name" value="Metal-dependent hydrolases"/>
    <property type="match status" value="1"/>
</dbReference>
<evidence type="ECO:0000256" key="6">
    <source>
        <dbReference type="ARBA" id="ARBA00023102"/>
    </source>
</evidence>
<dbReference type="OrthoDB" id="9775255at2"/>
<keyword evidence="6 8" id="KW-0368">Histidine biosynthesis</keyword>
<dbReference type="Pfam" id="PF02811">
    <property type="entry name" value="PHP"/>
    <property type="match status" value="1"/>
</dbReference>
<dbReference type="GO" id="GO:0004401">
    <property type="term" value="F:histidinol-phosphatase activity"/>
    <property type="evidence" value="ECO:0007669"/>
    <property type="project" value="UniProtKB-UniRule"/>
</dbReference>
<comment type="catalytic activity">
    <reaction evidence="7 8">
        <text>L-histidinol phosphate + H2O = L-histidinol + phosphate</text>
        <dbReference type="Rhea" id="RHEA:14465"/>
        <dbReference type="ChEBI" id="CHEBI:15377"/>
        <dbReference type="ChEBI" id="CHEBI:43474"/>
        <dbReference type="ChEBI" id="CHEBI:57699"/>
        <dbReference type="ChEBI" id="CHEBI:57980"/>
        <dbReference type="EC" id="3.1.3.15"/>
    </reaction>
</comment>
<evidence type="ECO:0000256" key="8">
    <source>
        <dbReference type="RuleBase" id="RU366003"/>
    </source>
</evidence>
<dbReference type="PANTHER" id="PTHR21039:SF0">
    <property type="entry name" value="HISTIDINOL-PHOSPHATASE"/>
    <property type="match status" value="1"/>
</dbReference>
<comment type="pathway">
    <text evidence="1 8">Amino-acid biosynthesis; L-histidine biosynthesis; L-histidine from 5-phospho-alpha-D-ribose 1-diphosphate: step 8/9.</text>
</comment>
<dbReference type="PANTHER" id="PTHR21039">
    <property type="entry name" value="HISTIDINOL PHOSPHATASE-RELATED"/>
    <property type="match status" value="1"/>
</dbReference>
<evidence type="ECO:0000256" key="7">
    <source>
        <dbReference type="ARBA" id="ARBA00049158"/>
    </source>
</evidence>
<dbReference type="InterPro" id="IPR016195">
    <property type="entry name" value="Pol/histidinol_Pase-like"/>
</dbReference>
<organism evidence="10 11">
    <name type="scientific">Anaeromicrobium sediminis</name>
    <dbReference type="NCBI Taxonomy" id="1478221"/>
    <lineage>
        <taxon>Bacteria</taxon>
        <taxon>Bacillati</taxon>
        <taxon>Bacillota</taxon>
        <taxon>Clostridia</taxon>
        <taxon>Peptostreptococcales</taxon>
        <taxon>Thermotaleaceae</taxon>
        <taxon>Anaeromicrobium</taxon>
    </lineage>
</organism>
<gene>
    <name evidence="10" type="ORF">CCE28_21190</name>
</gene>
<proteinExistence type="inferred from homology"/>